<feature type="transmembrane region" description="Helical" evidence="8">
    <location>
        <begin position="515"/>
        <end position="534"/>
    </location>
</feature>
<feature type="modified residue" description="4-aspartylphosphate" evidence="7">
    <location>
        <position position="68"/>
    </location>
</feature>
<evidence type="ECO:0000256" key="8">
    <source>
        <dbReference type="SAM" id="Phobius"/>
    </source>
</evidence>
<evidence type="ECO:0000313" key="11">
    <source>
        <dbReference type="Proteomes" id="UP000713479"/>
    </source>
</evidence>
<name>A0A8T3VQV0_9EURY</name>
<dbReference type="Gene3D" id="3.90.550.10">
    <property type="entry name" value="Spore Coat Polysaccharide Biosynthesis Protein SpsA, Chain A"/>
    <property type="match status" value="1"/>
</dbReference>
<keyword evidence="5 8" id="KW-1133">Transmembrane helix</keyword>
<accession>A0A8T3VQV0</accession>
<dbReference type="Proteomes" id="UP000713479">
    <property type="component" value="Unassembled WGS sequence"/>
</dbReference>
<comment type="caution">
    <text evidence="10">The sequence shown here is derived from an EMBL/GenBank/DDBJ whole genome shotgun (WGS) entry which is preliminary data.</text>
</comment>
<dbReference type="Pfam" id="PF00072">
    <property type="entry name" value="Response_reg"/>
    <property type="match status" value="1"/>
</dbReference>
<dbReference type="PROSITE" id="PS50110">
    <property type="entry name" value="RESPONSE_REGULATORY"/>
    <property type="match status" value="1"/>
</dbReference>
<dbReference type="Gene3D" id="3.40.50.2300">
    <property type="match status" value="1"/>
</dbReference>
<evidence type="ECO:0000256" key="6">
    <source>
        <dbReference type="ARBA" id="ARBA00023136"/>
    </source>
</evidence>
<dbReference type="PANTHER" id="PTHR43867:SF2">
    <property type="entry name" value="CELLULOSE SYNTHASE CATALYTIC SUBUNIT A [UDP-FORMING]"/>
    <property type="match status" value="1"/>
</dbReference>
<dbReference type="SUPFAM" id="SSF53448">
    <property type="entry name" value="Nucleotide-diphospho-sugar transferases"/>
    <property type="match status" value="1"/>
</dbReference>
<dbReference type="PANTHER" id="PTHR43867">
    <property type="entry name" value="CELLULOSE SYNTHASE CATALYTIC SUBUNIT A [UDP-FORMING]"/>
    <property type="match status" value="1"/>
</dbReference>
<dbReference type="Pfam" id="PF13641">
    <property type="entry name" value="Glyco_tranf_2_3"/>
    <property type="match status" value="1"/>
</dbReference>
<dbReference type="CDD" id="cd06423">
    <property type="entry name" value="CESA_like"/>
    <property type="match status" value="1"/>
</dbReference>
<feature type="domain" description="Response regulatory" evidence="9">
    <location>
        <begin position="18"/>
        <end position="131"/>
    </location>
</feature>
<evidence type="ECO:0000256" key="7">
    <source>
        <dbReference type="PROSITE-ProRule" id="PRU00169"/>
    </source>
</evidence>
<dbReference type="GO" id="GO:0016758">
    <property type="term" value="F:hexosyltransferase activity"/>
    <property type="evidence" value="ECO:0007669"/>
    <property type="project" value="TreeGrafter"/>
</dbReference>
<dbReference type="AlphaFoldDB" id="A0A8T3VQV0"/>
<evidence type="ECO:0000256" key="3">
    <source>
        <dbReference type="ARBA" id="ARBA00022679"/>
    </source>
</evidence>
<dbReference type="SUPFAM" id="SSF52172">
    <property type="entry name" value="CheY-like"/>
    <property type="match status" value="1"/>
</dbReference>
<keyword evidence="3" id="KW-0808">Transferase</keyword>
<keyword evidence="6 8" id="KW-0472">Membrane</keyword>
<keyword evidence="7" id="KW-0597">Phosphoprotein</keyword>
<evidence type="ECO:0000256" key="5">
    <source>
        <dbReference type="ARBA" id="ARBA00022989"/>
    </source>
</evidence>
<feature type="transmembrane region" description="Helical" evidence="8">
    <location>
        <begin position="184"/>
        <end position="202"/>
    </location>
</feature>
<evidence type="ECO:0000256" key="2">
    <source>
        <dbReference type="ARBA" id="ARBA00022676"/>
    </source>
</evidence>
<feature type="transmembrane region" description="Helical" evidence="8">
    <location>
        <begin position="162"/>
        <end position="178"/>
    </location>
</feature>
<dbReference type="GO" id="GO:0000160">
    <property type="term" value="P:phosphorelay signal transduction system"/>
    <property type="evidence" value="ECO:0007669"/>
    <property type="project" value="InterPro"/>
</dbReference>
<evidence type="ECO:0000313" key="10">
    <source>
        <dbReference type="EMBL" id="MBE6510436.1"/>
    </source>
</evidence>
<feature type="transmembrane region" description="Helical" evidence="8">
    <location>
        <begin position="481"/>
        <end position="503"/>
    </location>
</feature>
<evidence type="ECO:0000259" key="9">
    <source>
        <dbReference type="PROSITE" id="PS50110"/>
    </source>
</evidence>
<proteinExistence type="predicted"/>
<protein>
    <submittedName>
        <fullName evidence="10">Glycosyltransferase</fullName>
    </submittedName>
</protein>
<keyword evidence="4 8" id="KW-0812">Transmembrane</keyword>
<evidence type="ECO:0000256" key="1">
    <source>
        <dbReference type="ARBA" id="ARBA00004141"/>
    </source>
</evidence>
<organism evidence="10 11">
    <name type="scientific">Methanobrevibacter millerae</name>
    <dbReference type="NCBI Taxonomy" id="230361"/>
    <lineage>
        <taxon>Archaea</taxon>
        <taxon>Methanobacteriati</taxon>
        <taxon>Methanobacteriota</taxon>
        <taxon>Methanomada group</taxon>
        <taxon>Methanobacteria</taxon>
        <taxon>Methanobacteriales</taxon>
        <taxon>Methanobacteriaceae</taxon>
        <taxon>Methanobrevibacter</taxon>
    </lineage>
</organism>
<evidence type="ECO:0000256" key="4">
    <source>
        <dbReference type="ARBA" id="ARBA00022692"/>
    </source>
</evidence>
<dbReference type="InterPro" id="IPR011006">
    <property type="entry name" value="CheY-like_superfamily"/>
</dbReference>
<reference evidence="10" key="1">
    <citation type="submission" date="2019-04" db="EMBL/GenBank/DDBJ databases">
        <title>Evolution of Biomass-Degrading Anaerobic Consortia Revealed by Metagenomics.</title>
        <authorList>
            <person name="Peng X."/>
        </authorList>
    </citation>
    <scope>NUCLEOTIDE SEQUENCE</scope>
    <source>
        <strain evidence="10">SIG13</strain>
    </source>
</reference>
<dbReference type="InterPro" id="IPR001789">
    <property type="entry name" value="Sig_transdc_resp-reg_receiver"/>
</dbReference>
<dbReference type="InterPro" id="IPR029044">
    <property type="entry name" value="Nucleotide-diphossugar_trans"/>
</dbReference>
<feature type="transmembrane region" description="Helical" evidence="8">
    <location>
        <begin position="550"/>
        <end position="569"/>
    </location>
</feature>
<dbReference type="GO" id="GO:0005886">
    <property type="term" value="C:plasma membrane"/>
    <property type="evidence" value="ECO:0007669"/>
    <property type="project" value="TreeGrafter"/>
</dbReference>
<dbReference type="EMBL" id="SUTF01000004">
    <property type="protein sequence ID" value="MBE6510436.1"/>
    <property type="molecule type" value="Genomic_DNA"/>
</dbReference>
<dbReference type="InterPro" id="IPR050321">
    <property type="entry name" value="Glycosyltr_2/OpgH_subfam"/>
</dbReference>
<gene>
    <name evidence="10" type="ORF">E7Z74_04110</name>
</gene>
<sequence length="586" mass="66722">MNSIDTKEVTSIAKSHPNIFVISSDDELISELKEYIEDYDYNFVGSADTKETIKSKIIELSPNLVLLDSEIENIDLVKLTRDLEKYNIPNIVIVGERFDETIDEILMITPYGYLIKDIDKEELQRAMAVAIRKHELNTQKVVEAKNRITEKNNELLIEKSDSSFLLILCVALIIIAILSRNATWLQWVLLIPTIAMLINAIASVKKPDEVTYDYEKPFVSIFIPAHNEEATIEMTVRSICNAKYHVDGEPQYEVIVINDGSTDSTGAILSNLKDDIPQLKIVTRKPPVSGKGKGFVLNDALTLSNGEIIGVFDADTKICPDFIEKIVAYVADPEIDGVQSRVKMYNKDENYLARMQHVEFASFGNTLRAKDNLGKTGFLGGNGQFVKKQSIIDCGKWDGFAVTEDLNLAVKIMLEGGKIRYCGEVAVYQEAVTEWKPFLRQRVRWAIGNFETFFVYFPKILRAKISFLKKLSIIEHVSFYSFNLLIFFGFLITLVNAIAWFLFHDVTVIRMEAPFLVGILSVISFFPGIMLALSRDSPGILEFIKDIVKYYVYCFHLIPLFFMTMYSMMTRKERKWVKTEHKGGKK</sequence>
<comment type="subcellular location">
    <subcellularLocation>
        <location evidence="1">Membrane</location>
        <topology evidence="1">Multi-pass membrane protein</topology>
    </subcellularLocation>
</comment>
<keyword evidence="2" id="KW-0328">Glycosyltransferase</keyword>